<dbReference type="InterPro" id="IPR043216">
    <property type="entry name" value="PAP-like"/>
</dbReference>
<keyword evidence="9" id="KW-0560">Oxidoreductase</keyword>
<dbReference type="FunFam" id="1.20.144.10:FF:000017">
    <property type="entry name" value="Diacylglycerol pyrophosphate phosphatase 1"/>
    <property type="match status" value="1"/>
</dbReference>
<feature type="transmembrane region" description="Helical" evidence="7">
    <location>
        <begin position="136"/>
        <end position="154"/>
    </location>
</feature>
<evidence type="ECO:0000256" key="7">
    <source>
        <dbReference type="SAM" id="Phobius"/>
    </source>
</evidence>
<evidence type="ECO:0000256" key="5">
    <source>
        <dbReference type="ARBA" id="ARBA00023136"/>
    </source>
</evidence>
<gene>
    <name evidence="9" type="ORF">C7212DRAFT_289752</name>
</gene>
<comment type="subcellular location">
    <subcellularLocation>
        <location evidence="1">Membrane</location>
        <topology evidence="1">Multi-pass membrane protein</topology>
    </subcellularLocation>
</comment>
<dbReference type="GO" id="GO:0006644">
    <property type="term" value="P:phospholipid metabolic process"/>
    <property type="evidence" value="ECO:0007669"/>
    <property type="project" value="InterPro"/>
</dbReference>
<evidence type="ECO:0000256" key="3">
    <source>
        <dbReference type="ARBA" id="ARBA00022692"/>
    </source>
</evidence>
<keyword evidence="10" id="KW-1185">Reference proteome</keyword>
<comment type="similarity">
    <text evidence="2">Belongs to the PA-phosphatase related phosphoesterase family.</text>
</comment>
<feature type="transmembrane region" description="Helical" evidence="7">
    <location>
        <begin position="60"/>
        <end position="80"/>
    </location>
</feature>
<dbReference type="InterPro" id="IPR000326">
    <property type="entry name" value="PAP2/HPO"/>
</dbReference>
<comment type="caution">
    <text evidence="9">The sequence shown here is derived from an EMBL/GenBank/DDBJ whole genome shotgun (WGS) entry which is preliminary data.</text>
</comment>
<accession>A0A317T5L7</accession>
<dbReference type="PANTHER" id="PTHR10165:SF35">
    <property type="entry name" value="RE23632P"/>
    <property type="match status" value="1"/>
</dbReference>
<keyword evidence="5 7" id="KW-0472">Membrane</keyword>
<sequence length="332" mass="37195">MISLNKWALKNPTVPSRPRISHGTMPGSAALKAHNMTTNAEPGLRATIRRFWQQSYGPDWLSLLLLALANLAVGLIEPFQRMFSLDDRTLRFPHAEIERVPVPMLLVYSIALPTLLIILSTLINPHKTREQKLHQVHVSLLGLAISLMLTTFITDTVKNGYGRPRPDLIARCKPTEGTPEHELVGVEVCTERDYHTLYDGFRSFPSGHSSFSWSGLGFLSLFFFGQTRAFRPSSDMCRVVISGLPSLGALLITLSRTEDYRHDIYDVSTGSLIGASVAYWSYRRYFPPLTSSSCNSPLPPRGRGNEQTYSKTEFEMIPTRPSTPDLEMGQRA</sequence>
<dbReference type="STRING" id="42249.A0A317T5L7"/>
<dbReference type="SUPFAM" id="SSF48317">
    <property type="entry name" value="Acid phosphatase/Vanadium-dependent haloperoxidase"/>
    <property type="match status" value="1"/>
</dbReference>
<feature type="transmembrane region" description="Helical" evidence="7">
    <location>
        <begin position="100"/>
        <end position="124"/>
    </location>
</feature>
<evidence type="ECO:0000256" key="6">
    <source>
        <dbReference type="SAM" id="MobiDB-lite"/>
    </source>
</evidence>
<dbReference type="CDD" id="cd03390">
    <property type="entry name" value="PAP2_containing_1_like"/>
    <property type="match status" value="1"/>
</dbReference>
<dbReference type="InterPro" id="IPR036938">
    <property type="entry name" value="PAP2/HPO_sf"/>
</dbReference>
<dbReference type="GO" id="GO:0016020">
    <property type="term" value="C:membrane"/>
    <property type="evidence" value="ECO:0007669"/>
    <property type="project" value="UniProtKB-SubCell"/>
</dbReference>
<evidence type="ECO:0000313" key="9">
    <source>
        <dbReference type="EMBL" id="PWW80766.1"/>
    </source>
</evidence>
<dbReference type="GO" id="GO:0046839">
    <property type="term" value="P:phospholipid dephosphorylation"/>
    <property type="evidence" value="ECO:0007669"/>
    <property type="project" value="TreeGrafter"/>
</dbReference>
<dbReference type="SMART" id="SM00014">
    <property type="entry name" value="acidPPc"/>
    <property type="match status" value="1"/>
</dbReference>
<evidence type="ECO:0000313" key="10">
    <source>
        <dbReference type="Proteomes" id="UP000246991"/>
    </source>
</evidence>
<evidence type="ECO:0000256" key="2">
    <source>
        <dbReference type="ARBA" id="ARBA00008816"/>
    </source>
</evidence>
<organism evidence="9 10">
    <name type="scientific">Tuber magnatum</name>
    <name type="common">white Piedmont truffle</name>
    <dbReference type="NCBI Taxonomy" id="42249"/>
    <lineage>
        <taxon>Eukaryota</taxon>
        <taxon>Fungi</taxon>
        <taxon>Dikarya</taxon>
        <taxon>Ascomycota</taxon>
        <taxon>Pezizomycotina</taxon>
        <taxon>Pezizomycetes</taxon>
        <taxon>Pezizales</taxon>
        <taxon>Tuberaceae</taxon>
        <taxon>Tuber</taxon>
    </lineage>
</organism>
<dbReference type="GO" id="GO:0008195">
    <property type="term" value="F:phosphatidate phosphatase activity"/>
    <property type="evidence" value="ECO:0007669"/>
    <property type="project" value="TreeGrafter"/>
</dbReference>
<dbReference type="GO" id="GO:0004601">
    <property type="term" value="F:peroxidase activity"/>
    <property type="evidence" value="ECO:0007669"/>
    <property type="project" value="UniProtKB-KW"/>
</dbReference>
<evidence type="ECO:0000259" key="8">
    <source>
        <dbReference type="SMART" id="SM00014"/>
    </source>
</evidence>
<keyword evidence="3 7" id="KW-0812">Transmembrane</keyword>
<dbReference type="Proteomes" id="UP000246991">
    <property type="component" value="Unassembled WGS sequence"/>
</dbReference>
<reference evidence="9 10" key="1">
    <citation type="submission" date="2018-03" db="EMBL/GenBank/DDBJ databases">
        <title>Genomes of Pezizomycetes fungi and the evolution of truffles.</title>
        <authorList>
            <person name="Murat C."/>
            <person name="Payen T."/>
            <person name="Noel B."/>
            <person name="Kuo A."/>
            <person name="Martin F.M."/>
        </authorList>
    </citation>
    <scope>NUCLEOTIDE SEQUENCE [LARGE SCALE GENOMIC DNA]</scope>
    <source>
        <strain evidence="9">091103-1</strain>
    </source>
</reference>
<name>A0A317T5L7_9PEZI</name>
<feature type="region of interest" description="Disordered" evidence="6">
    <location>
        <begin position="295"/>
        <end position="332"/>
    </location>
</feature>
<dbReference type="PANTHER" id="PTHR10165">
    <property type="entry name" value="LIPID PHOSPHATE PHOSPHATASE"/>
    <property type="match status" value="1"/>
</dbReference>
<feature type="domain" description="Phosphatidic acid phosphatase type 2/haloperoxidase" evidence="8">
    <location>
        <begin position="141"/>
        <end position="282"/>
    </location>
</feature>
<dbReference type="EMBL" id="PYWC01000001">
    <property type="protein sequence ID" value="PWW80766.1"/>
    <property type="molecule type" value="Genomic_DNA"/>
</dbReference>
<dbReference type="Gene3D" id="1.20.144.10">
    <property type="entry name" value="Phosphatidic acid phosphatase type 2/haloperoxidase"/>
    <property type="match status" value="1"/>
</dbReference>
<dbReference type="Pfam" id="PF01569">
    <property type="entry name" value="PAP2"/>
    <property type="match status" value="1"/>
</dbReference>
<dbReference type="AlphaFoldDB" id="A0A317T5L7"/>
<evidence type="ECO:0000256" key="4">
    <source>
        <dbReference type="ARBA" id="ARBA00022989"/>
    </source>
</evidence>
<evidence type="ECO:0000256" key="1">
    <source>
        <dbReference type="ARBA" id="ARBA00004141"/>
    </source>
</evidence>
<keyword evidence="4 7" id="KW-1133">Transmembrane helix</keyword>
<proteinExistence type="inferred from homology"/>
<protein>
    <submittedName>
        <fullName evidence="9">Acid phosphatase/Vanadium-dependent haloperoxidase</fullName>
    </submittedName>
</protein>
<keyword evidence="9" id="KW-0575">Peroxidase</keyword>
<dbReference type="OrthoDB" id="10030083at2759"/>